<dbReference type="Pfam" id="PF11863">
    <property type="entry name" value="DUF3383"/>
    <property type="match status" value="1"/>
</dbReference>
<evidence type="ECO:0000313" key="1">
    <source>
        <dbReference type="EMBL" id="DAE00594.1"/>
    </source>
</evidence>
<dbReference type="InterPro" id="IPR021808">
    <property type="entry name" value="DUF3383"/>
</dbReference>
<name>A0A8S5P0U7_9CAUD</name>
<organism evidence="1">
    <name type="scientific">Myoviridae sp. ctakU3</name>
    <dbReference type="NCBI Taxonomy" id="2825135"/>
    <lineage>
        <taxon>Viruses</taxon>
        <taxon>Duplodnaviria</taxon>
        <taxon>Heunggongvirae</taxon>
        <taxon>Uroviricota</taxon>
        <taxon>Caudoviricetes</taxon>
    </lineage>
</organism>
<dbReference type="EMBL" id="BK015306">
    <property type="protein sequence ID" value="DAE00594.1"/>
    <property type="molecule type" value="Genomic_DNA"/>
</dbReference>
<protein>
    <submittedName>
        <fullName evidence="1">Tail sheath protein</fullName>
    </submittedName>
</protein>
<proteinExistence type="predicted"/>
<reference evidence="1" key="1">
    <citation type="journal article" date="2021" name="Proc. Natl. Acad. Sci. U.S.A.">
        <title>A Catalog of Tens of Thousands of Viruses from Human Metagenomes Reveals Hidden Associations with Chronic Diseases.</title>
        <authorList>
            <person name="Tisza M.J."/>
            <person name="Buck C.B."/>
        </authorList>
    </citation>
    <scope>NUCLEOTIDE SEQUENCE</scope>
    <source>
        <strain evidence="1">CtakU3</strain>
    </source>
</reference>
<accession>A0A8S5P0U7</accession>
<sequence length="486" mass="51431">MTKPTLPVSQVVNVKVEMSPKAAALRNFGATLILGTSETIDTDTRIVSYSASELGDIASAFGSSSPEYQAAVAFFSQSPKPQEVQIGRWANKATSGLLKGAILAVNQQEIAPFNAITAGAFDVEIDGSKVSVKNVNLSAESNLNGVASKITEGLNGKGKCVFDGQRFSIIASSTGIESKVANATATELSTLMGLDKGTTKVSGVAAESLLDAVNKLLDFPTWYALYVAVDCKEEDALAVASTIEAAEPSRIVAFTLTDTAELDGTQDNSLGAKLAGAALNRTLTAYSSTNRHAAVSIFGRMSTINFAGSNTTITLKFKQCPTITAENLRTSQAASLKKKNVNVFVNYDNDTAILQEGAMSGGWYIDERHGLDWLQNYVQTAVWNLLFSAKKVGQDESGSTDLVATISKALDQGVANGLISAGVWNSDGFGALERGDTLSTGYYVYISPMDEQSVADREARKAPPIQCAIKLKGAIHFVDVTLTVNR</sequence>